<organism evidence="1 2">
    <name type="scientific">Geranomyces variabilis</name>
    <dbReference type="NCBI Taxonomy" id="109894"/>
    <lineage>
        <taxon>Eukaryota</taxon>
        <taxon>Fungi</taxon>
        <taxon>Fungi incertae sedis</taxon>
        <taxon>Chytridiomycota</taxon>
        <taxon>Chytridiomycota incertae sedis</taxon>
        <taxon>Chytridiomycetes</taxon>
        <taxon>Spizellomycetales</taxon>
        <taxon>Powellomycetaceae</taxon>
        <taxon>Geranomyces</taxon>
    </lineage>
</organism>
<proteinExistence type="predicted"/>
<comment type="caution">
    <text evidence="1">The sequence shown here is derived from an EMBL/GenBank/DDBJ whole genome shotgun (WGS) entry which is preliminary data.</text>
</comment>
<sequence>MDDQPHPESFTPEKWTTLLAACSSRIQMSGGLPAVLRSMDLNIAGDENTNGDLHAAVKALVRDAGGVGGVSGGGVSVVPRLPSFGGGVLAGAAIGERVQAVRTTFFEIRKTASVRSLMRTAQEMVSFALPIKCLEAVVLATYLTAPLVEVERIHGHRLRKIKLGLPITHDTTSNERFTWKFLSLHVNTPLVADEGERMLDKYIRGLRGGFAPHI</sequence>
<dbReference type="Pfam" id="PF14822">
    <property type="entry name" value="Vasohibin"/>
    <property type="match status" value="2"/>
</dbReference>
<protein>
    <submittedName>
        <fullName evidence="1">Tubulinyl-Tyr carboxypeptidase 2</fullName>
    </submittedName>
</protein>
<reference evidence="1" key="1">
    <citation type="submission" date="2020-05" db="EMBL/GenBank/DDBJ databases">
        <title>Phylogenomic resolution of chytrid fungi.</title>
        <authorList>
            <person name="Stajich J.E."/>
            <person name="Amses K."/>
            <person name="Simmons R."/>
            <person name="Seto K."/>
            <person name="Myers J."/>
            <person name="Bonds A."/>
            <person name="Quandt C.A."/>
            <person name="Barry K."/>
            <person name="Liu P."/>
            <person name="Grigoriev I."/>
            <person name="Longcore J.E."/>
            <person name="James T.Y."/>
        </authorList>
    </citation>
    <scope>NUCLEOTIDE SEQUENCE</scope>
    <source>
        <strain evidence="1">JEL0379</strain>
    </source>
</reference>
<dbReference type="PANTHER" id="PTHR15750">
    <property type="entry name" value="VASOHIBIN-1-LIKE ISOFORM X2"/>
    <property type="match status" value="1"/>
</dbReference>
<dbReference type="GO" id="GO:0005737">
    <property type="term" value="C:cytoplasm"/>
    <property type="evidence" value="ECO:0007669"/>
    <property type="project" value="InterPro"/>
</dbReference>
<keyword evidence="1" id="KW-0121">Carboxypeptidase</keyword>
<dbReference type="AlphaFoldDB" id="A0AAD5XPL0"/>
<accession>A0AAD5XPL0</accession>
<dbReference type="PANTHER" id="PTHR15750:SF2">
    <property type="entry name" value="VASOHIBIN"/>
    <property type="match status" value="1"/>
</dbReference>
<dbReference type="GO" id="GO:0004180">
    <property type="term" value="F:carboxypeptidase activity"/>
    <property type="evidence" value="ECO:0007669"/>
    <property type="project" value="UniProtKB-KW"/>
</dbReference>
<dbReference type="EMBL" id="JADGJQ010000011">
    <property type="protein sequence ID" value="KAJ3181702.1"/>
    <property type="molecule type" value="Genomic_DNA"/>
</dbReference>
<keyword evidence="2" id="KW-1185">Reference proteome</keyword>
<keyword evidence="1" id="KW-0378">Hydrolase</keyword>
<keyword evidence="1" id="KW-0645">Protease</keyword>
<name>A0AAD5XPL0_9FUNG</name>
<evidence type="ECO:0000313" key="1">
    <source>
        <dbReference type="EMBL" id="KAJ3181702.1"/>
    </source>
</evidence>
<dbReference type="InterPro" id="IPR028131">
    <property type="entry name" value="VASH1"/>
</dbReference>
<dbReference type="Proteomes" id="UP001212152">
    <property type="component" value="Unassembled WGS sequence"/>
</dbReference>
<gene>
    <name evidence="1" type="primary">VASH2</name>
    <name evidence="1" type="ORF">HDU87_000720</name>
</gene>
<evidence type="ECO:0000313" key="2">
    <source>
        <dbReference type="Proteomes" id="UP001212152"/>
    </source>
</evidence>